<evidence type="ECO:0000256" key="1">
    <source>
        <dbReference type="ARBA" id="ARBA00004141"/>
    </source>
</evidence>
<sequence>MFIAYAVTASLLALLLLASASGKLRRDEKMVASFTEIGVPLSWLPLLAACEIAGALGLVAGIWVGPLGVAAAVGVVLYFVGAVGAHLRKGDLKGTPPAAVVLVVSAAVLALGVAAL</sequence>
<dbReference type="EMBL" id="JACHJR010000001">
    <property type="protein sequence ID" value="MBB4948153.1"/>
    <property type="molecule type" value="Genomic_DNA"/>
</dbReference>
<evidence type="ECO:0000256" key="5">
    <source>
        <dbReference type="SAM" id="Phobius"/>
    </source>
</evidence>
<keyword evidence="2 5" id="KW-0812">Transmembrane</keyword>
<keyword evidence="7" id="KW-1185">Reference proteome</keyword>
<dbReference type="RefSeq" id="WP_184917213.1">
    <property type="nucleotide sequence ID" value="NZ_JACHJR010000001.1"/>
</dbReference>
<name>A0A7W7SCW2_9ACTN</name>
<organism evidence="6 7">
    <name type="scientific">Kitasatospora gansuensis</name>
    <dbReference type="NCBI Taxonomy" id="258050"/>
    <lineage>
        <taxon>Bacteria</taxon>
        <taxon>Bacillati</taxon>
        <taxon>Actinomycetota</taxon>
        <taxon>Actinomycetes</taxon>
        <taxon>Kitasatosporales</taxon>
        <taxon>Streptomycetaceae</taxon>
        <taxon>Kitasatospora</taxon>
    </lineage>
</organism>
<accession>A0A7W7SCW2</accession>
<feature type="transmembrane region" description="Helical" evidence="5">
    <location>
        <begin position="67"/>
        <end position="85"/>
    </location>
</feature>
<evidence type="ECO:0000313" key="6">
    <source>
        <dbReference type="EMBL" id="MBB4948153.1"/>
    </source>
</evidence>
<keyword evidence="4 5" id="KW-0472">Membrane</keyword>
<evidence type="ECO:0000313" key="7">
    <source>
        <dbReference type="Proteomes" id="UP000573327"/>
    </source>
</evidence>
<dbReference type="Proteomes" id="UP000573327">
    <property type="component" value="Unassembled WGS sequence"/>
</dbReference>
<gene>
    <name evidence="6" type="ORF">F4556_003688</name>
</gene>
<comment type="subcellular location">
    <subcellularLocation>
        <location evidence="1">Membrane</location>
        <topology evidence="1">Multi-pass membrane protein</topology>
    </subcellularLocation>
</comment>
<proteinExistence type="predicted"/>
<keyword evidence="3 5" id="KW-1133">Transmembrane helix</keyword>
<evidence type="ECO:0000256" key="4">
    <source>
        <dbReference type="ARBA" id="ARBA00023136"/>
    </source>
</evidence>
<feature type="transmembrane region" description="Helical" evidence="5">
    <location>
        <begin position="97"/>
        <end position="115"/>
    </location>
</feature>
<dbReference type="Pfam" id="PF13564">
    <property type="entry name" value="DoxX_2"/>
    <property type="match status" value="1"/>
</dbReference>
<dbReference type="InterPro" id="IPR032808">
    <property type="entry name" value="DoxX"/>
</dbReference>
<dbReference type="GO" id="GO:0016020">
    <property type="term" value="C:membrane"/>
    <property type="evidence" value="ECO:0007669"/>
    <property type="project" value="UniProtKB-SubCell"/>
</dbReference>
<evidence type="ECO:0000256" key="3">
    <source>
        <dbReference type="ARBA" id="ARBA00022989"/>
    </source>
</evidence>
<reference evidence="6 7" key="1">
    <citation type="submission" date="2020-08" db="EMBL/GenBank/DDBJ databases">
        <title>Sequencing the genomes of 1000 actinobacteria strains.</title>
        <authorList>
            <person name="Klenk H.-P."/>
        </authorList>
    </citation>
    <scope>NUCLEOTIDE SEQUENCE [LARGE SCALE GENOMIC DNA]</scope>
    <source>
        <strain evidence="6 7">DSM 44786</strain>
    </source>
</reference>
<dbReference type="AlphaFoldDB" id="A0A7W7SCW2"/>
<feature type="transmembrane region" description="Helical" evidence="5">
    <location>
        <begin position="41"/>
        <end position="60"/>
    </location>
</feature>
<comment type="caution">
    <text evidence="6">The sequence shown here is derived from an EMBL/GenBank/DDBJ whole genome shotgun (WGS) entry which is preliminary data.</text>
</comment>
<protein>
    <submittedName>
        <fullName evidence="6">Asparagine N-glycosylation enzyme membrane subunit Stt3</fullName>
    </submittedName>
</protein>
<evidence type="ECO:0000256" key="2">
    <source>
        <dbReference type="ARBA" id="ARBA00022692"/>
    </source>
</evidence>